<dbReference type="EMBL" id="JARWAM010000024">
    <property type="protein sequence ID" value="MDR5907637.1"/>
    <property type="molecule type" value="Genomic_DNA"/>
</dbReference>
<accession>A0ABU1HJH7</accession>
<organism evidence="2 3">
    <name type="scientific">Franzmannia qiaohouensis</name>
    <dbReference type="NCBI Taxonomy" id="1329370"/>
    <lineage>
        <taxon>Bacteria</taxon>
        <taxon>Pseudomonadati</taxon>
        <taxon>Pseudomonadota</taxon>
        <taxon>Gammaproteobacteria</taxon>
        <taxon>Oceanospirillales</taxon>
        <taxon>Halomonadaceae</taxon>
        <taxon>Franzmannia</taxon>
    </lineage>
</organism>
<dbReference type="InterPro" id="IPR042100">
    <property type="entry name" value="Bug_dom1"/>
</dbReference>
<evidence type="ECO:0000256" key="1">
    <source>
        <dbReference type="ARBA" id="ARBA00006987"/>
    </source>
</evidence>
<dbReference type="Pfam" id="PF03401">
    <property type="entry name" value="TctC"/>
    <property type="match status" value="1"/>
</dbReference>
<gene>
    <name evidence="2" type="ORF">QC821_20395</name>
</gene>
<protein>
    <submittedName>
        <fullName evidence="2">Tripartite tricarboxylate transporter substrate-binding protein</fullName>
    </submittedName>
</protein>
<dbReference type="RefSeq" id="WP_309725146.1">
    <property type="nucleotide sequence ID" value="NZ_JARWAM010000024.1"/>
</dbReference>
<dbReference type="Proteomes" id="UP001251374">
    <property type="component" value="Unassembled WGS sequence"/>
</dbReference>
<comment type="caution">
    <text evidence="2">The sequence shown here is derived from an EMBL/GenBank/DDBJ whole genome shotgun (WGS) entry which is preliminary data.</text>
</comment>
<keyword evidence="3" id="KW-1185">Reference proteome</keyword>
<comment type="similarity">
    <text evidence="1">Belongs to the UPF0065 (bug) family.</text>
</comment>
<sequence length="123" mass="13389">GGTHSGYADSGEMPVLLSLAEDRLVAFPDAPSIQEAGYDINPAEIRVVMVPQNTPDSHVERLAEALEAATQDERFIEITEERILMPVVYMDEEEVTQTLSDQVAGYRALLEELGGVPGEDDEG</sequence>
<reference evidence="2 3" key="1">
    <citation type="submission" date="2023-04" db="EMBL/GenBank/DDBJ databases">
        <title>A long-awaited taxogenomic arrangement of the family Halomonadaceae.</title>
        <authorList>
            <person name="De La Haba R."/>
            <person name="Chuvochina M."/>
            <person name="Wittouck S."/>
            <person name="Arahal D.R."/>
            <person name="Sanchez-Porro C."/>
            <person name="Hugenholtz P."/>
            <person name="Ventosa A."/>
        </authorList>
    </citation>
    <scope>NUCLEOTIDE SEQUENCE [LARGE SCALE GENOMIC DNA]</scope>
    <source>
        <strain evidence="2 3">DSM 26770</strain>
    </source>
</reference>
<evidence type="ECO:0000313" key="3">
    <source>
        <dbReference type="Proteomes" id="UP001251374"/>
    </source>
</evidence>
<dbReference type="Gene3D" id="3.40.190.10">
    <property type="entry name" value="Periplasmic binding protein-like II"/>
    <property type="match status" value="1"/>
</dbReference>
<dbReference type="InterPro" id="IPR005064">
    <property type="entry name" value="BUG"/>
</dbReference>
<evidence type="ECO:0000313" key="2">
    <source>
        <dbReference type="EMBL" id="MDR5907637.1"/>
    </source>
</evidence>
<dbReference type="PANTHER" id="PTHR42928">
    <property type="entry name" value="TRICARBOXYLATE-BINDING PROTEIN"/>
    <property type="match status" value="1"/>
</dbReference>
<name>A0ABU1HJH7_9GAMM</name>
<dbReference type="Gene3D" id="3.40.190.150">
    <property type="entry name" value="Bordetella uptake gene, domain 1"/>
    <property type="match status" value="1"/>
</dbReference>
<feature type="non-terminal residue" evidence="2">
    <location>
        <position position="1"/>
    </location>
</feature>
<dbReference type="PANTHER" id="PTHR42928:SF5">
    <property type="entry name" value="BLR1237 PROTEIN"/>
    <property type="match status" value="1"/>
</dbReference>
<proteinExistence type="inferred from homology"/>